<dbReference type="InterPro" id="IPR030802">
    <property type="entry name" value="Permease_MalE"/>
</dbReference>
<dbReference type="RefSeq" id="WP_321534908.1">
    <property type="nucleotide sequence ID" value="NZ_JARGDL010000003.1"/>
</dbReference>
<keyword evidence="3" id="KW-0813">Transport</keyword>
<dbReference type="NCBIfam" id="TIGR00056">
    <property type="entry name" value="MlaE family lipid ABC transporter permease subunit"/>
    <property type="match status" value="1"/>
</dbReference>
<dbReference type="InterPro" id="IPR003453">
    <property type="entry name" value="ABC_MlaE_roteobac"/>
</dbReference>
<comment type="subcellular location">
    <subcellularLocation>
        <location evidence="1">Membrane</location>
        <topology evidence="1">Multi-pass membrane protein</topology>
    </subcellularLocation>
</comment>
<keyword evidence="5 7" id="KW-1133">Transmembrane helix</keyword>
<evidence type="ECO:0000256" key="5">
    <source>
        <dbReference type="ARBA" id="ARBA00022989"/>
    </source>
</evidence>
<accession>A0AAE3NUG7</accession>
<dbReference type="PANTHER" id="PTHR30188:SF4">
    <property type="entry name" value="PROTEIN TRIGALACTOSYLDIACYLGLYCEROL 1, CHLOROPLASTIC"/>
    <property type="match status" value="1"/>
</dbReference>
<evidence type="ECO:0000256" key="4">
    <source>
        <dbReference type="ARBA" id="ARBA00022692"/>
    </source>
</evidence>
<dbReference type="AlphaFoldDB" id="A0AAE3NUG7"/>
<gene>
    <name evidence="8" type="ORF">P0M35_03195</name>
</gene>
<dbReference type="PANTHER" id="PTHR30188">
    <property type="entry name" value="ABC TRANSPORTER PERMEASE PROTEIN-RELATED"/>
    <property type="match status" value="1"/>
</dbReference>
<reference evidence="8" key="1">
    <citation type="submission" date="2023-03" db="EMBL/GenBank/DDBJ databases">
        <title>Stygiobacter electus gen. nov., sp. nov., facultatively anaerobic thermotolerant bacterium of the class Ignavibacteria from a well of Yessentuki mineral water deposit.</title>
        <authorList>
            <person name="Podosokorskaya O.A."/>
            <person name="Elcheninov A.G."/>
            <person name="Petrova N.F."/>
            <person name="Zavarzina D.G."/>
            <person name="Kublanov I.V."/>
            <person name="Merkel A.Y."/>
        </authorList>
    </citation>
    <scope>NUCLEOTIDE SEQUENCE</scope>
    <source>
        <strain evidence="8">09-Me</strain>
    </source>
</reference>
<dbReference type="Proteomes" id="UP001221302">
    <property type="component" value="Unassembled WGS sequence"/>
</dbReference>
<evidence type="ECO:0000256" key="7">
    <source>
        <dbReference type="RuleBase" id="RU362044"/>
    </source>
</evidence>
<keyword evidence="6 7" id="KW-0472">Membrane</keyword>
<feature type="transmembrane region" description="Helical" evidence="7">
    <location>
        <begin position="17"/>
        <end position="35"/>
    </location>
</feature>
<keyword evidence="9" id="KW-1185">Reference proteome</keyword>
<feature type="transmembrane region" description="Helical" evidence="7">
    <location>
        <begin position="153"/>
        <end position="181"/>
    </location>
</feature>
<evidence type="ECO:0000256" key="3">
    <source>
        <dbReference type="ARBA" id="ARBA00022448"/>
    </source>
</evidence>
<comment type="similarity">
    <text evidence="2 7">Belongs to the MlaE permease family.</text>
</comment>
<organism evidence="8 9">
    <name type="scientific">Stygiobacter electus</name>
    <dbReference type="NCBI Taxonomy" id="3032292"/>
    <lineage>
        <taxon>Bacteria</taxon>
        <taxon>Pseudomonadati</taxon>
        <taxon>Ignavibacteriota</taxon>
        <taxon>Ignavibacteria</taxon>
        <taxon>Ignavibacteriales</taxon>
        <taxon>Melioribacteraceae</taxon>
        <taxon>Stygiobacter</taxon>
    </lineage>
</organism>
<evidence type="ECO:0000313" key="8">
    <source>
        <dbReference type="EMBL" id="MDF1611141.1"/>
    </source>
</evidence>
<protein>
    <submittedName>
        <fullName evidence="8">ABC transporter permease</fullName>
    </submittedName>
</protein>
<name>A0AAE3NUG7_9BACT</name>
<evidence type="ECO:0000313" key="9">
    <source>
        <dbReference type="Proteomes" id="UP001221302"/>
    </source>
</evidence>
<evidence type="ECO:0000256" key="2">
    <source>
        <dbReference type="ARBA" id="ARBA00007556"/>
    </source>
</evidence>
<comment type="caution">
    <text evidence="8">The sequence shown here is derived from an EMBL/GenBank/DDBJ whole genome shotgun (WGS) entry which is preliminary data.</text>
</comment>
<evidence type="ECO:0000256" key="6">
    <source>
        <dbReference type="ARBA" id="ARBA00023136"/>
    </source>
</evidence>
<evidence type="ECO:0000256" key="1">
    <source>
        <dbReference type="ARBA" id="ARBA00004141"/>
    </source>
</evidence>
<sequence length="269" mass="29517">MKIPKIKYGKRLTYSDYIYNFFATITGLTIFNIEFAKQVFKPPYEIREIKKHMDELGVKTFGIVSITGLIIGIVLSMQSQPVLQRFGATDFLPAMVSISVVRELGPVITALIFAGRVSSGIGAELGSMRVTEQIDAMEVSAVNPFNYLVVTRVIATTMILPILTIYVIFISLIGTYIAIILNESMTIKYFIDSVISAIEFGDFIPGIGKTFFFGFIVGIVGCYKGFTAEGGTEGVGRASTTAVVLSSLLILIFDMVLVKLSLWLWPTLG</sequence>
<proteinExistence type="inferred from homology"/>
<dbReference type="GO" id="GO:0043190">
    <property type="term" value="C:ATP-binding cassette (ABC) transporter complex"/>
    <property type="evidence" value="ECO:0007669"/>
    <property type="project" value="InterPro"/>
</dbReference>
<keyword evidence="4 7" id="KW-0812">Transmembrane</keyword>
<comment type="caution">
    <text evidence="7">Lacks conserved residue(s) required for the propagation of feature annotation.</text>
</comment>
<feature type="transmembrane region" description="Helical" evidence="7">
    <location>
        <begin position="242"/>
        <end position="265"/>
    </location>
</feature>
<dbReference type="Pfam" id="PF02405">
    <property type="entry name" value="MlaE"/>
    <property type="match status" value="1"/>
</dbReference>
<dbReference type="GO" id="GO:0005548">
    <property type="term" value="F:phospholipid transporter activity"/>
    <property type="evidence" value="ECO:0007669"/>
    <property type="project" value="TreeGrafter"/>
</dbReference>
<dbReference type="EMBL" id="JARGDL010000003">
    <property type="protein sequence ID" value="MDF1611141.1"/>
    <property type="molecule type" value="Genomic_DNA"/>
</dbReference>
<feature type="transmembrane region" description="Helical" evidence="7">
    <location>
        <begin position="56"/>
        <end position="77"/>
    </location>
</feature>